<reference evidence="7" key="3">
    <citation type="submission" date="2025-09" db="UniProtKB">
        <authorList>
            <consortium name="Ensembl"/>
        </authorList>
    </citation>
    <scope>IDENTIFICATION</scope>
</reference>
<dbReference type="PANTHER" id="PTHR13943">
    <property type="entry name" value="HRAS-LIKE SUPPRESSOR - RELATED"/>
    <property type="match status" value="1"/>
</dbReference>
<feature type="domain" description="LRAT" evidence="6">
    <location>
        <begin position="38"/>
        <end position="163"/>
    </location>
</feature>
<dbReference type="GO" id="GO:0070292">
    <property type="term" value="P:N-acylphosphatidylethanolamine metabolic process"/>
    <property type="evidence" value="ECO:0007669"/>
    <property type="project" value="TreeGrafter"/>
</dbReference>
<dbReference type="GO" id="GO:0005737">
    <property type="term" value="C:cytoplasm"/>
    <property type="evidence" value="ECO:0007669"/>
    <property type="project" value="TreeGrafter"/>
</dbReference>
<evidence type="ECO:0000256" key="5">
    <source>
        <dbReference type="SAM" id="SignalP"/>
    </source>
</evidence>
<proteinExistence type="inferred from homology"/>
<organism evidence="7 8">
    <name type="scientific">Hucho hucho</name>
    <name type="common">huchen</name>
    <dbReference type="NCBI Taxonomy" id="62062"/>
    <lineage>
        <taxon>Eukaryota</taxon>
        <taxon>Metazoa</taxon>
        <taxon>Chordata</taxon>
        <taxon>Craniata</taxon>
        <taxon>Vertebrata</taxon>
        <taxon>Euteleostomi</taxon>
        <taxon>Actinopterygii</taxon>
        <taxon>Neopterygii</taxon>
        <taxon>Teleostei</taxon>
        <taxon>Protacanthopterygii</taxon>
        <taxon>Salmoniformes</taxon>
        <taxon>Salmonidae</taxon>
        <taxon>Salmoninae</taxon>
        <taxon>Hucho</taxon>
    </lineage>
</organism>
<evidence type="ECO:0000313" key="8">
    <source>
        <dbReference type="Proteomes" id="UP000314982"/>
    </source>
</evidence>
<keyword evidence="4" id="KW-0443">Lipid metabolism</keyword>
<dbReference type="InterPro" id="IPR007053">
    <property type="entry name" value="LRAT_dom"/>
</dbReference>
<evidence type="ECO:0000259" key="6">
    <source>
        <dbReference type="Pfam" id="PF04970"/>
    </source>
</evidence>
<evidence type="ECO:0000256" key="4">
    <source>
        <dbReference type="ARBA" id="ARBA00023098"/>
    </source>
</evidence>
<keyword evidence="8" id="KW-1185">Reference proteome</keyword>
<dbReference type="InterPro" id="IPR051496">
    <property type="entry name" value="H-rev107_PLA/AT"/>
</dbReference>
<protein>
    <recommendedName>
        <fullName evidence="6">LRAT domain-containing protein</fullName>
    </recommendedName>
</protein>
<name>A0A4W5L726_9TELE</name>
<reference evidence="7" key="2">
    <citation type="submission" date="2025-08" db="UniProtKB">
        <authorList>
            <consortium name="Ensembl"/>
        </authorList>
    </citation>
    <scope>IDENTIFICATION</scope>
</reference>
<sequence length="207" mass="23736">MMRMKLTFILAILLFQLTISVEGGVTPSTTEQGNPEDKYEFGDIIAFPRGPVNKCNYLYNHYAIYVGDKEFPDTSKEVDQDIFHITAVFNQNVVKYGFSNCVFGKLKDFPQHRKDNHLDDNFPKRDDAEIIKDISKLYKNCKSWNPVKNNCEQLSSQIRNGKQNFEQAGTILGYIIKLFRKQNLSPDGKGKRVWLIKTRAYQGAPAA</sequence>
<dbReference type="Gene3D" id="3.90.1720.10">
    <property type="entry name" value="endopeptidase domain like (from Nostoc punctiforme)"/>
    <property type="match status" value="1"/>
</dbReference>
<evidence type="ECO:0000256" key="1">
    <source>
        <dbReference type="ARBA" id="ARBA00007824"/>
    </source>
</evidence>
<keyword evidence="3" id="KW-0378">Hydrolase</keyword>
<dbReference type="GO" id="GO:0004623">
    <property type="term" value="F:phospholipase A2 activity"/>
    <property type="evidence" value="ECO:0007669"/>
    <property type="project" value="TreeGrafter"/>
</dbReference>
<dbReference type="Pfam" id="PF04970">
    <property type="entry name" value="LRAT"/>
    <property type="match status" value="1"/>
</dbReference>
<dbReference type="AlphaFoldDB" id="A0A4W5L726"/>
<dbReference type="Ensembl" id="ENSHHUT00000022337.1">
    <property type="protein sequence ID" value="ENSHHUP00000021529.1"/>
    <property type="gene ID" value="ENSHHUG00000013485.1"/>
</dbReference>
<keyword evidence="5" id="KW-0732">Signal</keyword>
<evidence type="ECO:0000313" key="7">
    <source>
        <dbReference type="Ensembl" id="ENSHHUP00000021529.1"/>
    </source>
</evidence>
<dbReference type="GO" id="GO:0008970">
    <property type="term" value="F:phospholipase A1 activity"/>
    <property type="evidence" value="ECO:0007669"/>
    <property type="project" value="TreeGrafter"/>
</dbReference>
<dbReference type="GeneTree" id="ENSGT01140000282712"/>
<reference evidence="8" key="1">
    <citation type="submission" date="2018-06" db="EMBL/GenBank/DDBJ databases">
        <title>Genome assembly of Danube salmon.</title>
        <authorList>
            <person name="Macqueen D.J."/>
            <person name="Gundappa M.K."/>
        </authorList>
    </citation>
    <scope>NUCLEOTIDE SEQUENCE [LARGE SCALE GENOMIC DNA]</scope>
</reference>
<comment type="similarity">
    <text evidence="1">Belongs to the H-rev107 family.</text>
</comment>
<accession>A0A4W5L726</accession>
<dbReference type="GO" id="GO:0016410">
    <property type="term" value="F:N-acyltransferase activity"/>
    <property type="evidence" value="ECO:0007669"/>
    <property type="project" value="TreeGrafter"/>
</dbReference>
<dbReference type="PANTHER" id="PTHR13943:SF79">
    <property type="entry name" value="HYPOTHETICAL LOC794087"/>
    <property type="match status" value="1"/>
</dbReference>
<feature type="signal peptide" evidence="5">
    <location>
        <begin position="1"/>
        <end position="23"/>
    </location>
</feature>
<feature type="chain" id="PRO_5021447287" description="LRAT domain-containing protein" evidence="5">
    <location>
        <begin position="24"/>
        <end position="207"/>
    </location>
</feature>
<evidence type="ECO:0000256" key="3">
    <source>
        <dbReference type="ARBA" id="ARBA00022801"/>
    </source>
</evidence>
<evidence type="ECO:0000256" key="2">
    <source>
        <dbReference type="ARBA" id="ARBA00022679"/>
    </source>
</evidence>
<dbReference type="Proteomes" id="UP000314982">
    <property type="component" value="Unassembled WGS sequence"/>
</dbReference>
<keyword evidence="2" id="KW-0808">Transferase</keyword>